<name>A0A563U526_9SPHI</name>
<dbReference type="OrthoDB" id="241498at2"/>
<keyword evidence="4" id="KW-1185">Reference proteome</keyword>
<dbReference type="InterPro" id="IPR050249">
    <property type="entry name" value="Pseudomonas-type_ThrB"/>
</dbReference>
<evidence type="ECO:0000313" key="3">
    <source>
        <dbReference type="EMBL" id="TWR26460.1"/>
    </source>
</evidence>
<reference evidence="3 4" key="1">
    <citation type="submission" date="2019-07" db="EMBL/GenBank/DDBJ databases">
        <authorList>
            <person name="Kim J."/>
        </authorList>
    </citation>
    <scope>NUCLEOTIDE SEQUENCE [LARGE SCALE GENOMIC DNA]</scope>
    <source>
        <strain evidence="4">dk17</strain>
    </source>
</reference>
<organism evidence="3 4">
    <name type="scientific">Mucilaginibacter pallidiroseus</name>
    <dbReference type="NCBI Taxonomy" id="2599295"/>
    <lineage>
        <taxon>Bacteria</taxon>
        <taxon>Pseudomonadati</taxon>
        <taxon>Bacteroidota</taxon>
        <taxon>Sphingobacteriia</taxon>
        <taxon>Sphingobacteriales</taxon>
        <taxon>Sphingobacteriaceae</taxon>
        <taxon>Mucilaginibacter</taxon>
    </lineage>
</organism>
<sequence length="332" mass="38042">MQTIPVSNSTLASNALAVFVQQRYNLGVATNARLLKTGINHSYLITDGADKFVFRVYSLNWRTVTEIKEEIRLLDALKEKSLPISYALPGEDGSYLYALNAPEGLRYGVLFTFAAGGKLLNFPGETHYKVGEAMARMHQTDMELARVHYTPKVLLQDPFRYLNNFLSADTEEMQWMQSTQKVLLDILAKADFTQLRVGPVHMDIWFDNMNITDDGHINIFDFDFCGNGWQCLDIAYYVLQLHSTEKDEAERQAKKEGFLSGYESITKISDEEKRLLPALGVSMYFFYLGVQCQRFDNWSNVFLNEMHLKRFINLLVKKYYDDNVAPLLSVLG</sequence>
<comment type="caution">
    <text evidence="3">The sequence shown here is derived from an EMBL/GenBank/DDBJ whole genome shotgun (WGS) entry which is preliminary data.</text>
</comment>
<feature type="domain" description="Aminoglycoside phosphotransferase" evidence="2">
    <location>
        <begin position="39"/>
        <end position="264"/>
    </location>
</feature>
<gene>
    <name evidence="3" type="ORF">FPZ43_14970</name>
</gene>
<keyword evidence="3" id="KW-0808">Transferase</keyword>
<dbReference type="InterPro" id="IPR002575">
    <property type="entry name" value="Aminoglycoside_PTrfase"/>
</dbReference>
<dbReference type="InterPro" id="IPR011009">
    <property type="entry name" value="Kinase-like_dom_sf"/>
</dbReference>
<evidence type="ECO:0000256" key="1">
    <source>
        <dbReference type="ARBA" id="ARBA00038240"/>
    </source>
</evidence>
<dbReference type="AlphaFoldDB" id="A0A563U526"/>
<dbReference type="GO" id="GO:0009088">
    <property type="term" value="P:threonine biosynthetic process"/>
    <property type="evidence" value="ECO:0007669"/>
    <property type="project" value="TreeGrafter"/>
</dbReference>
<dbReference type="RefSeq" id="WP_146382740.1">
    <property type="nucleotide sequence ID" value="NZ_VOEJ01000007.1"/>
</dbReference>
<dbReference type="Gene3D" id="3.30.200.20">
    <property type="entry name" value="Phosphorylase Kinase, domain 1"/>
    <property type="match status" value="1"/>
</dbReference>
<dbReference type="PANTHER" id="PTHR21064">
    <property type="entry name" value="AMINOGLYCOSIDE PHOSPHOTRANSFERASE DOMAIN-CONTAINING PROTEIN-RELATED"/>
    <property type="match status" value="1"/>
</dbReference>
<protein>
    <submittedName>
        <fullName evidence="3">Phosphotransferase</fullName>
    </submittedName>
</protein>
<dbReference type="Proteomes" id="UP000320042">
    <property type="component" value="Unassembled WGS sequence"/>
</dbReference>
<dbReference type="SUPFAM" id="SSF56112">
    <property type="entry name" value="Protein kinase-like (PK-like)"/>
    <property type="match status" value="1"/>
</dbReference>
<evidence type="ECO:0000313" key="4">
    <source>
        <dbReference type="Proteomes" id="UP000320042"/>
    </source>
</evidence>
<dbReference type="Gene3D" id="3.90.1200.10">
    <property type="match status" value="1"/>
</dbReference>
<comment type="similarity">
    <text evidence="1">Belongs to the pseudomonas-type ThrB family.</text>
</comment>
<accession>A0A563U526</accession>
<evidence type="ECO:0000259" key="2">
    <source>
        <dbReference type="Pfam" id="PF01636"/>
    </source>
</evidence>
<dbReference type="PANTHER" id="PTHR21064:SF6">
    <property type="entry name" value="AMINOGLYCOSIDE PHOSPHOTRANSFERASE DOMAIN-CONTAINING PROTEIN"/>
    <property type="match status" value="1"/>
</dbReference>
<dbReference type="EMBL" id="VOEJ01000007">
    <property type="protein sequence ID" value="TWR26460.1"/>
    <property type="molecule type" value="Genomic_DNA"/>
</dbReference>
<proteinExistence type="inferred from homology"/>
<dbReference type="Pfam" id="PF01636">
    <property type="entry name" value="APH"/>
    <property type="match status" value="1"/>
</dbReference>
<dbReference type="GO" id="GO:0004413">
    <property type="term" value="F:homoserine kinase activity"/>
    <property type="evidence" value="ECO:0007669"/>
    <property type="project" value="TreeGrafter"/>
</dbReference>